<evidence type="ECO:0000259" key="1">
    <source>
        <dbReference type="SMART" id="SM00852"/>
    </source>
</evidence>
<dbReference type="eggNOG" id="COG0303">
    <property type="taxonomic scope" value="Bacteria"/>
</dbReference>
<dbReference type="Pfam" id="PF00994">
    <property type="entry name" value="MoCF_biosynth"/>
    <property type="match status" value="1"/>
</dbReference>
<gene>
    <name evidence="2" type="ORF">Desaf_2423</name>
</gene>
<dbReference type="PANTHER" id="PTHR39418:SF1">
    <property type="entry name" value="DEHYDROGENASE"/>
    <property type="match status" value="1"/>
</dbReference>
<dbReference type="STRING" id="690850.Desaf_2423"/>
<dbReference type="HOGENOM" id="CLU_503200_0_0_7"/>
<dbReference type="Pfam" id="PF23475">
    <property type="entry name" value="zf-Tbcl_FmdE"/>
    <property type="match status" value="1"/>
</dbReference>
<dbReference type="RefSeq" id="WP_014260447.1">
    <property type="nucleotide sequence ID" value="NC_016629.1"/>
</dbReference>
<dbReference type="UniPathway" id="UPA00344"/>
<dbReference type="InterPro" id="IPR003814">
    <property type="entry name" value="FmdEsu_dom"/>
</dbReference>
<dbReference type="Proteomes" id="UP000007844">
    <property type="component" value="Chromosome"/>
</dbReference>
<protein>
    <submittedName>
        <fullName evidence="2">Formylmethanofuran dehydrogenase subunit E region</fullName>
    </submittedName>
</protein>
<dbReference type="Gene3D" id="3.30.60.80">
    <property type="match status" value="1"/>
</dbReference>
<name>F3YYJ3_DESAF</name>
<dbReference type="InterPro" id="IPR036425">
    <property type="entry name" value="MoaB/Mog-like_dom_sf"/>
</dbReference>
<feature type="domain" description="MoaB/Mog" evidence="1">
    <location>
        <begin position="381"/>
        <end position="513"/>
    </location>
</feature>
<dbReference type="InterPro" id="IPR057035">
    <property type="entry name" value="Znf-Tbcl_FmdE"/>
</dbReference>
<evidence type="ECO:0000313" key="3">
    <source>
        <dbReference type="Proteomes" id="UP000007844"/>
    </source>
</evidence>
<dbReference type="InterPro" id="IPR001453">
    <property type="entry name" value="MoaB/Mog_dom"/>
</dbReference>
<dbReference type="SUPFAM" id="SSF143555">
    <property type="entry name" value="FwdE-like"/>
    <property type="match status" value="1"/>
</dbReference>
<dbReference type="KEGG" id="daf:Desaf_2423"/>
<dbReference type="Gene3D" id="3.30.1330.130">
    <property type="match status" value="1"/>
</dbReference>
<dbReference type="SUPFAM" id="SSF53218">
    <property type="entry name" value="Molybdenum cofactor biosynthesis proteins"/>
    <property type="match status" value="1"/>
</dbReference>
<dbReference type="SMART" id="SM00852">
    <property type="entry name" value="MoCF_biosynth"/>
    <property type="match status" value="1"/>
</dbReference>
<dbReference type="eggNOG" id="COG2191">
    <property type="taxonomic scope" value="Bacteria"/>
</dbReference>
<accession>F3YYJ3</accession>
<dbReference type="CDD" id="cd03522">
    <property type="entry name" value="MoeA_like"/>
    <property type="match status" value="1"/>
</dbReference>
<keyword evidence="3" id="KW-1185">Reference proteome</keyword>
<dbReference type="InterPro" id="IPR053194">
    <property type="entry name" value="tRNA_methyltr_O"/>
</dbReference>
<proteinExistence type="predicted"/>
<reference evidence="2 3" key="1">
    <citation type="journal article" date="2011" name="J. Bacteriol.">
        <title>Genome sequence of the mercury-methylating and pleomorphic Desulfovibrio africanus Strain Walvis Bay.</title>
        <authorList>
            <person name="Brown S.D."/>
            <person name="Wall J.D."/>
            <person name="Kucken A.M."/>
            <person name="Gilmour C.C."/>
            <person name="Podar M."/>
            <person name="Brandt C.C."/>
            <person name="Teshima H."/>
            <person name="Detter J.C."/>
            <person name="Han C.S."/>
            <person name="Land M.L."/>
            <person name="Lucas S."/>
            <person name="Han J."/>
            <person name="Pennacchio L."/>
            <person name="Nolan M."/>
            <person name="Pitluck S."/>
            <person name="Woyke T."/>
            <person name="Goodwin L."/>
            <person name="Palumbo A.V."/>
            <person name="Elias D.A."/>
        </authorList>
    </citation>
    <scope>NUCLEOTIDE SEQUENCE [LARGE SCALE GENOMIC DNA]</scope>
    <source>
        <strain evidence="2 3">Walvis Bay</strain>
    </source>
</reference>
<dbReference type="AlphaFoldDB" id="F3YYJ3"/>
<dbReference type="EMBL" id="CP003221">
    <property type="protein sequence ID" value="EGJ50747.1"/>
    <property type="molecule type" value="Genomic_DNA"/>
</dbReference>
<dbReference type="PANTHER" id="PTHR39418">
    <property type="entry name" value="DEHYDROGENASE-RELATED"/>
    <property type="match status" value="1"/>
</dbReference>
<sequence>MSEKGNVGQYTFDEYLDLIGRFHSYPAPGLIVGGYMVEMAKRHMPEGVLYDAISEAASCLPDAIQLLTPCTAGNGWLKIVNLDRYALSLFNKFTGEGVRVFLDVDKLGGYDEIRSWYLKLKSKREQDSDKLRQQMREAGESVLTMQAVKAAPRFIGKTSKGAIAVCPLCGEAFPKAHGAICKGCQGEAPYVETGESEILVQPRLASVSVEQAAGKTTLHDMTRIVPDQSKGAEFKAGQQLSVGDVCRLQQMGRMHVYVQGDAQPGPEWVHEDEAAEAFAEVLCREGSLEKKGPPHEGKITLLAAQDGLLVVDENLLEALNLVPDVMCATRHCYSVVRRGEAVAGTRAIPLYLSRPNLHKALSVLNKGPVLRVAPLRRARAGLLITGTEVFQGIIQDKFAPTLTPKIETLGGTVVKTLIRPDDRQAIRDGVKELLGAGADLIVTTAGLSVDPDDVTRQGLQDAGATDMLYGMPVLPGAMTLLARIGNVQVLGVPACALFFKTTSFDLLLPRLLADLPVTRRDLARLGHGAMCKECVECKYPHCPFGK</sequence>
<dbReference type="Gene3D" id="3.40.980.10">
    <property type="entry name" value="MoaB/Mog-like domain"/>
    <property type="match status" value="1"/>
</dbReference>
<evidence type="ECO:0000313" key="2">
    <source>
        <dbReference type="EMBL" id="EGJ50747.1"/>
    </source>
</evidence>
<dbReference type="Pfam" id="PF02663">
    <property type="entry name" value="FmdE"/>
    <property type="match status" value="1"/>
</dbReference>
<organism evidence="2 3">
    <name type="scientific">Desulfocurvibacter africanus subsp. africanus str. Walvis Bay</name>
    <dbReference type="NCBI Taxonomy" id="690850"/>
    <lineage>
        <taxon>Bacteria</taxon>
        <taxon>Pseudomonadati</taxon>
        <taxon>Thermodesulfobacteriota</taxon>
        <taxon>Desulfovibrionia</taxon>
        <taxon>Desulfovibrionales</taxon>
        <taxon>Desulfovibrionaceae</taxon>
        <taxon>Desulfocurvibacter</taxon>
    </lineage>
</organism>